<keyword evidence="2" id="KW-0813">Transport</keyword>
<dbReference type="Gene3D" id="2.20.28.10">
    <property type="match status" value="1"/>
</dbReference>
<accession>A0A7I7SJX8</accession>
<dbReference type="Pfam" id="PF00301">
    <property type="entry name" value="Rubredoxin"/>
    <property type="match status" value="1"/>
</dbReference>
<dbReference type="SUPFAM" id="SSF57802">
    <property type="entry name" value="Rubredoxin-like"/>
    <property type="match status" value="1"/>
</dbReference>
<keyword evidence="3 6" id="KW-0479">Metal-binding</keyword>
<sequence>MTAAYRCPGCGYVYDEATGAPREGFPAGTAWAQIPDDWACPDCAVREKFDFEPASTH</sequence>
<dbReference type="GO" id="GO:0043448">
    <property type="term" value="P:alkane catabolic process"/>
    <property type="evidence" value="ECO:0007669"/>
    <property type="project" value="TreeGrafter"/>
</dbReference>
<dbReference type="Proteomes" id="UP000193577">
    <property type="component" value="Unassembled WGS sequence"/>
</dbReference>
<comment type="caution">
    <text evidence="7">The sequence shown here is derived from an EMBL/GenBank/DDBJ whole genome shotgun (WGS) entry which is preliminary data.</text>
</comment>
<keyword evidence="8" id="KW-1185">Reference proteome</keyword>
<evidence type="ECO:0000256" key="6">
    <source>
        <dbReference type="RuleBase" id="RU003820"/>
    </source>
</evidence>
<protein>
    <recommendedName>
        <fullName evidence="6">Rubredoxin</fullName>
    </recommendedName>
</protein>
<reference evidence="7 8" key="1">
    <citation type="submission" date="2017-04" db="EMBL/GenBank/DDBJ databases">
        <title>The new phylogeny of genus Mycobacterium.</title>
        <authorList>
            <person name="Tortoli E."/>
            <person name="Trovato A."/>
            <person name="Cirillo D.M."/>
        </authorList>
    </citation>
    <scope>NUCLEOTIDE SEQUENCE [LARGE SCALE GENOMIC DNA]</scope>
    <source>
        <strain evidence="7 8">KCTC 19819</strain>
    </source>
</reference>
<gene>
    <name evidence="7" type="ORF">B8W67_11380</name>
</gene>
<evidence type="ECO:0000313" key="7">
    <source>
        <dbReference type="EMBL" id="OSC33339.1"/>
    </source>
</evidence>
<dbReference type="AlphaFoldDB" id="A0A7I7SJX8"/>
<dbReference type="RefSeq" id="WP_069393185.1">
    <property type="nucleotide sequence ID" value="NZ_AP022594.1"/>
</dbReference>
<dbReference type="InterPro" id="IPR024934">
    <property type="entry name" value="Rubredoxin-like_dom"/>
</dbReference>
<evidence type="ECO:0000256" key="2">
    <source>
        <dbReference type="ARBA" id="ARBA00022448"/>
    </source>
</evidence>
<dbReference type="EMBL" id="NCXO01000023">
    <property type="protein sequence ID" value="OSC33339.1"/>
    <property type="molecule type" value="Genomic_DNA"/>
</dbReference>
<evidence type="ECO:0000256" key="5">
    <source>
        <dbReference type="ARBA" id="ARBA00023004"/>
    </source>
</evidence>
<name>A0A7I7SJX8_9MYCO</name>
<dbReference type="CDD" id="cd00730">
    <property type="entry name" value="rubredoxin"/>
    <property type="match status" value="1"/>
</dbReference>
<dbReference type="InterPro" id="IPR024935">
    <property type="entry name" value="Rubredoxin_dom"/>
</dbReference>
<dbReference type="PROSITE" id="PS50903">
    <property type="entry name" value="RUBREDOXIN_LIKE"/>
    <property type="match status" value="1"/>
</dbReference>
<keyword evidence="5 6" id="KW-0408">Iron</keyword>
<comment type="cofactor">
    <cofactor evidence="6">
        <name>Fe(3+)</name>
        <dbReference type="ChEBI" id="CHEBI:29034"/>
    </cofactor>
</comment>
<dbReference type="GO" id="GO:0005506">
    <property type="term" value="F:iron ion binding"/>
    <property type="evidence" value="ECO:0007669"/>
    <property type="project" value="UniProtKB-UniRule"/>
</dbReference>
<evidence type="ECO:0000313" key="8">
    <source>
        <dbReference type="Proteomes" id="UP000193577"/>
    </source>
</evidence>
<evidence type="ECO:0000256" key="4">
    <source>
        <dbReference type="ARBA" id="ARBA00022982"/>
    </source>
</evidence>
<proteinExistence type="inferred from homology"/>
<organism evidence="7 8">
    <name type="scientific">Mycolicibacillus koreensis</name>
    <dbReference type="NCBI Taxonomy" id="1069220"/>
    <lineage>
        <taxon>Bacteria</taxon>
        <taxon>Bacillati</taxon>
        <taxon>Actinomycetota</taxon>
        <taxon>Actinomycetes</taxon>
        <taxon>Mycobacteriales</taxon>
        <taxon>Mycobacteriaceae</taxon>
        <taxon>Mycolicibacillus</taxon>
    </lineage>
</organism>
<dbReference type="GO" id="GO:0009055">
    <property type="term" value="F:electron transfer activity"/>
    <property type="evidence" value="ECO:0007669"/>
    <property type="project" value="TreeGrafter"/>
</dbReference>
<dbReference type="InterPro" id="IPR018527">
    <property type="entry name" value="Rubredoxin_Fe_BS"/>
</dbReference>
<evidence type="ECO:0000256" key="3">
    <source>
        <dbReference type="ARBA" id="ARBA00022723"/>
    </source>
</evidence>
<dbReference type="OrthoDB" id="9800607at2"/>
<comment type="similarity">
    <text evidence="6">Belongs to the rubredoxin family.</text>
</comment>
<dbReference type="PANTHER" id="PTHR47627">
    <property type="entry name" value="RUBREDOXIN"/>
    <property type="match status" value="1"/>
</dbReference>
<dbReference type="PANTHER" id="PTHR47627:SF1">
    <property type="entry name" value="RUBREDOXIN-1-RELATED"/>
    <property type="match status" value="1"/>
</dbReference>
<keyword evidence="4 6" id="KW-0249">Electron transport</keyword>
<comment type="function">
    <text evidence="1">Involved in the hydrocarbon hydroxylating system, which transfers electrons from NADH to rubredoxin reductase and then through rubredoxin to alkane 1 monooxygenase.</text>
</comment>
<dbReference type="InterPro" id="IPR050526">
    <property type="entry name" value="Rubredoxin_ET"/>
</dbReference>
<evidence type="ECO:0000256" key="1">
    <source>
        <dbReference type="ARBA" id="ARBA00002792"/>
    </source>
</evidence>
<dbReference type="PROSITE" id="PS00202">
    <property type="entry name" value="RUBREDOXIN"/>
    <property type="match status" value="1"/>
</dbReference>
<dbReference type="PRINTS" id="PR00163">
    <property type="entry name" value="RUBREDOXIN"/>
</dbReference>